<dbReference type="InterPro" id="IPR016181">
    <property type="entry name" value="Acyl_CoA_acyltransferase"/>
</dbReference>
<dbReference type="PANTHER" id="PTHR43233">
    <property type="entry name" value="FAMILY N-ACETYLTRANSFERASE, PUTATIVE (AFU_ORTHOLOGUE AFUA_6G03350)-RELATED"/>
    <property type="match status" value="1"/>
</dbReference>
<accession>A0ABS4D2E5</accession>
<keyword evidence="3" id="KW-1185">Reference proteome</keyword>
<dbReference type="EMBL" id="JAFDST010000007">
    <property type="protein sequence ID" value="MBP1083794.1"/>
    <property type="molecule type" value="Genomic_DNA"/>
</dbReference>
<feature type="domain" description="N-acetyltransferase" evidence="1">
    <location>
        <begin position="1"/>
        <end position="106"/>
    </location>
</feature>
<proteinExistence type="predicted"/>
<dbReference type="InterPro" id="IPR053144">
    <property type="entry name" value="Acetyltransferase_Butenolide"/>
</dbReference>
<gene>
    <name evidence="2" type="ORF">JOC74_004341</name>
</gene>
<dbReference type="PROSITE" id="PS51186">
    <property type="entry name" value="GNAT"/>
    <property type="match status" value="1"/>
</dbReference>
<dbReference type="InterPro" id="IPR000182">
    <property type="entry name" value="GNAT_dom"/>
</dbReference>
<organism evidence="2 3">
    <name type="scientific">Bacillus capparidis</name>
    <dbReference type="NCBI Taxonomy" id="1840411"/>
    <lineage>
        <taxon>Bacteria</taxon>
        <taxon>Bacillati</taxon>
        <taxon>Bacillota</taxon>
        <taxon>Bacilli</taxon>
        <taxon>Bacillales</taxon>
        <taxon>Bacillaceae</taxon>
        <taxon>Bacillus</taxon>
    </lineage>
</organism>
<dbReference type="CDD" id="cd04301">
    <property type="entry name" value="NAT_SF"/>
    <property type="match status" value="1"/>
</dbReference>
<evidence type="ECO:0000313" key="2">
    <source>
        <dbReference type="EMBL" id="MBP1083794.1"/>
    </source>
</evidence>
<comment type="caution">
    <text evidence="2">The sequence shown here is derived from an EMBL/GenBank/DDBJ whole genome shotgun (WGS) entry which is preliminary data.</text>
</comment>
<evidence type="ECO:0000259" key="1">
    <source>
        <dbReference type="PROSITE" id="PS51186"/>
    </source>
</evidence>
<name>A0ABS4D2E5_9BACI</name>
<evidence type="ECO:0000313" key="3">
    <source>
        <dbReference type="Proteomes" id="UP000674416"/>
    </source>
</evidence>
<reference evidence="2 3" key="1">
    <citation type="submission" date="2021-01" db="EMBL/GenBank/DDBJ databases">
        <title>Genomic Encyclopedia of Type Strains, Phase IV (KMG-IV): sequencing the most valuable type-strain genomes for metagenomic binning, comparative biology and taxonomic classification.</title>
        <authorList>
            <person name="Goeker M."/>
        </authorList>
    </citation>
    <scope>NUCLEOTIDE SEQUENCE [LARGE SCALE GENOMIC DNA]</scope>
    <source>
        <strain evidence="2 3">DSM 103394</strain>
    </source>
</reference>
<protein>
    <submittedName>
        <fullName evidence="2">GNAT superfamily N-acetyltransferase</fullName>
    </submittedName>
</protein>
<sequence length="106" mass="12188">MGTNRTKETITQSINNSITFGTYHKGKQIAFARVVTDKSVFSWILDVVVDESYRGNGLGQWLIQCILEHPEIKHTAFALATSDAHDFYKKFKFQENKCMTRQLIDD</sequence>
<dbReference type="SUPFAM" id="SSF55729">
    <property type="entry name" value="Acyl-CoA N-acyltransferases (Nat)"/>
    <property type="match status" value="1"/>
</dbReference>
<dbReference type="RefSeq" id="WP_225970313.1">
    <property type="nucleotide sequence ID" value="NZ_JAFDST010000007.1"/>
</dbReference>
<dbReference type="Proteomes" id="UP000674416">
    <property type="component" value="Unassembled WGS sequence"/>
</dbReference>
<dbReference type="PANTHER" id="PTHR43233:SF1">
    <property type="entry name" value="FAMILY N-ACETYLTRANSFERASE, PUTATIVE (AFU_ORTHOLOGUE AFUA_6G03350)-RELATED"/>
    <property type="match status" value="1"/>
</dbReference>
<dbReference type="Gene3D" id="3.40.630.30">
    <property type="match status" value="1"/>
</dbReference>
<dbReference type="Pfam" id="PF13508">
    <property type="entry name" value="Acetyltransf_7"/>
    <property type="match status" value="1"/>
</dbReference>